<dbReference type="SUPFAM" id="SSF55486">
    <property type="entry name" value="Metalloproteases ('zincins'), catalytic domain"/>
    <property type="match status" value="1"/>
</dbReference>
<accession>A0A1H9Z1I1</accession>
<dbReference type="RefSeq" id="WP_091438228.1">
    <property type="nucleotide sequence ID" value="NZ_FOIE01000001.1"/>
</dbReference>
<dbReference type="EMBL" id="FOIE01000001">
    <property type="protein sequence ID" value="SES75372.1"/>
    <property type="molecule type" value="Genomic_DNA"/>
</dbReference>
<keyword evidence="2" id="KW-1185">Reference proteome</keyword>
<proteinExistence type="predicted"/>
<dbReference type="Gene3D" id="3.10.170.10">
    <property type="match status" value="1"/>
</dbReference>
<evidence type="ECO:0000313" key="1">
    <source>
        <dbReference type="EMBL" id="SES75372.1"/>
    </source>
</evidence>
<organism evidence="1 2">
    <name type="scientific">Geodermatophilus poikilotrophus</name>
    <dbReference type="NCBI Taxonomy" id="1333667"/>
    <lineage>
        <taxon>Bacteria</taxon>
        <taxon>Bacillati</taxon>
        <taxon>Actinomycetota</taxon>
        <taxon>Actinomycetes</taxon>
        <taxon>Geodermatophilales</taxon>
        <taxon>Geodermatophilaceae</taxon>
        <taxon>Geodermatophilus</taxon>
    </lineage>
</organism>
<dbReference type="AlphaFoldDB" id="A0A1H9Z1I1"/>
<dbReference type="Proteomes" id="UP000198507">
    <property type="component" value="Unassembled WGS sequence"/>
</dbReference>
<evidence type="ECO:0000313" key="2">
    <source>
        <dbReference type="Proteomes" id="UP000198507"/>
    </source>
</evidence>
<sequence length="594" mass="65010">MIEHKATKPMAMLLQDPSIRDAGGEHLHEDWPFPLDTDYLLGTGSSKFVVRDADHLDNPVFDSADWSDPGLALTYGEFNRAPAERPLLENAQFHQVNVFAVAGHTLRAFEEALGREIQWRHGGPLVIRPHAFEGANAYYDGMSPSLNFGYFRSPIRAATVWTCLSHDIVAHELGHAVFDSFRPLFLYSAELDAAALHESLGDLLALFSALEHAPVVERIFADSGGDMRRPTLVSGLAEEFGIGLRGSGSAYLRSALEGPPYDEADKEPHARSTVWTAAVYDILVELVDAVLETDCPDPEGRRDLDSFKQAVVTATRRLRRMTLRALSYVPPTGVTMPVLARMVYEADQRLFPNDALSRDIAQRVFERRGLWDPELAFTPPGIGLNFQDWDALSVGARAALVAHHADALRIPAGPGVRLLTPQLSTAVREADAARSGVETGAVTERYLHYAYEYVVQQEVWGENGPELVGVSVFNGGTLVLDDCWNAVLLVTDPPAWTEDLGADDPAQSAFRRAVSRFQETHRSALGSLRAPRTDSAAEDRVLVDRPGCPFAVKAVGGGALRFVRRRCDIAEHLRAVGSSSVALRLPGNGGLPNR</sequence>
<name>A0A1H9Z1I1_9ACTN</name>
<protein>
    <submittedName>
        <fullName evidence="1">Uncharacterized protein</fullName>
    </submittedName>
</protein>
<dbReference type="OrthoDB" id="178184at2"/>
<reference evidence="2" key="1">
    <citation type="submission" date="2016-10" db="EMBL/GenBank/DDBJ databases">
        <authorList>
            <person name="Varghese N."/>
            <person name="Submissions S."/>
        </authorList>
    </citation>
    <scope>NUCLEOTIDE SEQUENCE [LARGE SCALE GENOMIC DNA]</scope>
    <source>
        <strain evidence="2">DSM 44209</strain>
    </source>
</reference>
<gene>
    <name evidence="1" type="ORF">SAMN04488546_0381</name>
</gene>